<dbReference type="Proteomes" id="UP000827976">
    <property type="component" value="Chromosome 1"/>
</dbReference>
<comment type="caution">
    <text evidence="1">The sequence shown here is derived from an EMBL/GenBank/DDBJ whole genome shotgun (WGS) entry which is preliminary data.</text>
</comment>
<evidence type="ECO:0000313" key="2">
    <source>
        <dbReference type="Proteomes" id="UP000827976"/>
    </source>
</evidence>
<dbReference type="EMBL" id="CM037011">
    <property type="protein sequence ID" value="KAH7692801.1"/>
    <property type="molecule type" value="Genomic_DNA"/>
</dbReference>
<name>A0ACB7WWB9_DIOAL</name>
<reference evidence="2" key="1">
    <citation type="journal article" date="2022" name="Nat. Commun.">
        <title>Chromosome evolution and the genetic basis of agronomically important traits in greater yam.</title>
        <authorList>
            <person name="Bredeson J.V."/>
            <person name="Lyons J.B."/>
            <person name="Oniyinde I.O."/>
            <person name="Okereke N.R."/>
            <person name="Kolade O."/>
            <person name="Nnabue I."/>
            <person name="Nwadili C.O."/>
            <person name="Hribova E."/>
            <person name="Parker M."/>
            <person name="Nwogha J."/>
            <person name="Shu S."/>
            <person name="Carlson J."/>
            <person name="Kariba R."/>
            <person name="Muthemba S."/>
            <person name="Knop K."/>
            <person name="Barton G.J."/>
            <person name="Sherwood A.V."/>
            <person name="Lopez-Montes A."/>
            <person name="Asiedu R."/>
            <person name="Jamnadass R."/>
            <person name="Muchugi A."/>
            <person name="Goodstein D."/>
            <person name="Egesi C.N."/>
            <person name="Featherston J."/>
            <person name="Asfaw A."/>
            <person name="Simpson G.G."/>
            <person name="Dolezel J."/>
            <person name="Hendre P.S."/>
            <person name="Van Deynze A."/>
            <person name="Kumar P.L."/>
            <person name="Obidiegwu J.E."/>
            <person name="Bhattacharjee R."/>
            <person name="Rokhsar D.S."/>
        </authorList>
    </citation>
    <scope>NUCLEOTIDE SEQUENCE [LARGE SCALE GENOMIC DNA]</scope>
    <source>
        <strain evidence="2">cv. TDa95/00328</strain>
    </source>
</reference>
<proteinExistence type="predicted"/>
<keyword evidence="2" id="KW-1185">Reference proteome</keyword>
<evidence type="ECO:0000313" key="1">
    <source>
        <dbReference type="EMBL" id="KAH7692801.1"/>
    </source>
</evidence>
<gene>
    <name evidence="1" type="ORF">IHE45_01G089800</name>
</gene>
<sequence length="329" mass="36230">MVPLEVDPSTHDINKKLVVSNGRELVASENEEILEPCEGMEFHSEEAARTFYSAYVLAKGCREVRVKKDVFGEHIQQQRAVTRVELMVTCEGNDSKVKSLVSEEAMVWEPFEGMVFESEEAVRTFYSIYAMHTGFRARVSGKCSLQRTLSMIAVKKLTSANWVVTMFVKKHNHALGTSKNLVHLQSDISTRKSLALSEAITLEALRFAQEGAVSDEIYNVALTALKEAVEKVTTAKRSAVTATQASHHVSGISKEDEVYSGILSMVGTDSFANTFHSSKIRLILPTRDGTKRGLAGALATPQPPVVFLVWPEDPRTSSFGGRAAPLCFT</sequence>
<accession>A0ACB7WWB9</accession>
<organism evidence="1 2">
    <name type="scientific">Dioscorea alata</name>
    <name type="common">Purple yam</name>
    <dbReference type="NCBI Taxonomy" id="55571"/>
    <lineage>
        <taxon>Eukaryota</taxon>
        <taxon>Viridiplantae</taxon>
        <taxon>Streptophyta</taxon>
        <taxon>Embryophyta</taxon>
        <taxon>Tracheophyta</taxon>
        <taxon>Spermatophyta</taxon>
        <taxon>Magnoliopsida</taxon>
        <taxon>Liliopsida</taxon>
        <taxon>Dioscoreales</taxon>
        <taxon>Dioscoreaceae</taxon>
        <taxon>Dioscorea</taxon>
    </lineage>
</organism>
<protein>
    <submittedName>
        <fullName evidence="1">FHY3/FAR1 family protein</fullName>
    </submittedName>
</protein>